<accession>A0A2P0VNN0</accession>
<name>A0A2P0VNN0_9VIRU</name>
<proteinExistence type="predicted"/>
<dbReference type="EMBL" id="KY322437">
    <property type="protein sequence ID" value="AUF82359.1"/>
    <property type="molecule type" value="Genomic_DNA"/>
</dbReference>
<dbReference type="Proteomes" id="UP000244773">
    <property type="component" value="Segment"/>
</dbReference>
<sequence>MDESYLSKRNRLNPHLVGMQLSPDMPAYGSIYTPVDMTKNYNVPPMQSNVPRFKMTMERLRRLIKDVSSLESMKTSVDVDFMRKLFEVTTSLIQTDSAVIDKNDLKHRADALGSAVRLMRKLTEPAQGSRSIPNPYSGVQMKSFSTIGEVDQQQAALLQQVEELRDTVSTQVTRLSAAVIRSQRVNEISYGNRNPELSEPSKPALQGFDVEKLANVNLTDKGLKIQDSAGFFTLNETIRKTKENMNSHYMTKSEGVSLESRLANIEEDLPNVFDT</sequence>
<evidence type="ECO:0000313" key="1">
    <source>
        <dbReference type="EMBL" id="AUF82359.1"/>
    </source>
</evidence>
<evidence type="ECO:0000313" key="2">
    <source>
        <dbReference type="Proteomes" id="UP000244773"/>
    </source>
</evidence>
<reference evidence="1" key="1">
    <citation type="journal article" date="2018" name="Virology">
        <title>A giant virus infecting green algae encodes key fermentation genes.</title>
        <authorList>
            <person name="Schvarcz C.R."/>
            <person name="Steward G.F."/>
        </authorList>
    </citation>
    <scope>NUCLEOTIDE SEQUENCE [LARGE SCALE GENOMIC DNA]</scope>
</reference>
<organism evidence="1">
    <name type="scientific">Tetraselmis virus 1</name>
    <dbReference type="NCBI Taxonomy" id="2060617"/>
    <lineage>
        <taxon>Viruses</taxon>
        <taxon>Varidnaviria</taxon>
        <taxon>Bamfordvirae</taxon>
        <taxon>Nucleocytoviricota</taxon>
        <taxon>Megaviricetes</taxon>
        <taxon>Imitervirales</taxon>
        <taxon>Allomimiviridae</taxon>
        <taxon>Oceanusvirus</taxon>
        <taxon>Oceanusvirus kaneohense</taxon>
    </lineage>
</organism>
<protein>
    <submittedName>
        <fullName evidence="1">Uncharacterized protein</fullName>
    </submittedName>
</protein>
<gene>
    <name evidence="1" type="ORF">TetV_267</name>
</gene>
<keyword evidence="2" id="KW-1185">Reference proteome</keyword>